<evidence type="ECO:0000256" key="5">
    <source>
        <dbReference type="ARBA" id="ARBA00022989"/>
    </source>
</evidence>
<comment type="similarity">
    <text evidence="2">Belongs to the EamA transporter family.</text>
</comment>
<feature type="transmembrane region" description="Helical" evidence="7">
    <location>
        <begin position="248"/>
        <end position="268"/>
    </location>
</feature>
<dbReference type="EMBL" id="QURH01000814">
    <property type="protein sequence ID" value="RFU38387.1"/>
    <property type="molecule type" value="Genomic_DNA"/>
</dbReference>
<evidence type="ECO:0000256" key="1">
    <source>
        <dbReference type="ARBA" id="ARBA00004651"/>
    </source>
</evidence>
<dbReference type="AlphaFoldDB" id="A0A372JEE5"/>
<dbReference type="SUPFAM" id="SSF103481">
    <property type="entry name" value="Multidrug resistance efflux transporter EmrE"/>
    <property type="match status" value="2"/>
</dbReference>
<dbReference type="PANTHER" id="PTHR32322">
    <property type="entry name" value="INNER MEMBRANE TRANSPORTER"/>
    <property type="match status" value="1"/>
</dbReference>
<gene>
    <name evidence="9" type="ORF">DZF91_27955</name>
</gene>
<evidence type="ECO:0000256" key="7">
    <source>
        <dbReference type="SAM" id="Phobius"/>
    </source>
</evidence>
<dbReference type="GO" id="GO:0005886">
    <property type="term" value="C:plasma membrane"/>
    <property type="evidence" value="ECO:0007669"/>
    <property type="project" value="UniProtKB-SubCell"/>
</dbReference>
<comment type="subcellular location">
    <subcellularLocation>
        <location evidence="1">Cell membrane</location>
        <topology evidence="1">Multi-pass membrane protein</topology>
    </subcellularLocation>
</comment>
<feature type="transmembrane region" description="Helical" evidence="7">
    <location>
        <begin position="187"/>
        <end position="209"/>
    </location>
</feature>
<evidence type="ECO:0000259" key="8">
    <source>
        <dbReference type="Pfam" id="PF00892"/>
    </source>
</evidence>
<evidence type="ECO:0000256" key="2">
    <source>
        <dbReference type="ARBA" id="ARBA00007362"/>
    </source>
</evidence>
<feature type="transmembrane region" description="Helical" evidence="7">
    <location>
        <begin position="161"/>
        <end position="181"/>
    </location>
</feature>
<evidence type="ECO:0000313" key="10">
    <source>
        <dbReference type="Proteomes" id="UP000261811"/>
    </source>
</evidence>
<proteinExistence type="inferred from homology"/>
<protein>
    <submittedName>
        <fullName evidence="9">DMT family transporter</fullName>
    </submittedName>
</protein>
<dbReference type="InterPro" id="IPR050638">
    <property type="entry name" value="AA-Vitamin_Transporters"/>
</dbReference>
<dbReference type="Pfam" id="PF00892">
    <property type="entry name" value="EamA"/>
    <property type="match status" value="2"/>
</dbReference>
<dbReference type="RefSeq" id="WP_147341419.1">
    <property type="nucleotide sequence ID" value="NZ_QURH01000814.1"/>
</dbReference>
<dbReference type="InterPro" id="IPR000620">
    <property type="entry name" value="EamA_dom"/>
</dbReference>
<feature type="domain" description="EamA" evidence="8">
    <location>
        <begin position="6"/>
        <end position="145"/>
    </location>
</feature>
<dbReference type="InterPro" id="IPR037185">
    <property type="entry name" value="EmrE-like"/>
</dbReference>
<dbReference type="PANTHER" id="PTHR32322:SF18">
    <property type="entry name" value="S-ADENOSYLMETHIONINE_S-ADENOSYLHOMOCYSTEINE TRANSPORTER"/>
    <property type="match status" value="1"/>
</dbReference>
<keyword evidence="6 7" id="KW-0472">Membrane</keyword>
<feature type="transmembrane region" description="Helical" evidence="7">
    <location>
        <begin position="221"/>
        <end position="242"/>
    </location>
</feature>
<keyword evidence="5 7" id="KW-1133">Transmembrane helix</keyword>
<dbReference type="Proteomes" id="UP000261811">
    <property type="component" value="Unassembled WGS sequence"/>
</dbReference>
<keyword evidence="4 7" id="KW-0812">Transmembrane</keyword>
<keyword evidence="3" id="KW-1003">Cell membrane</keyword>
<feature type="transmembrane region" description="Helical" evidence="7">
    <location>
        <begin position="6"/>
        <end position="24"/>
    </location>
</feature>
<keyword evidence="10" id="KW-1185">Reference proteome</keyword>
<evidence type="ECO:0000256" key="3">
    <source>
        <dbReference type="ARBA" id="ARBA00022475"/>
    </source>
</evidence>
<feature type="transmembrane region" description="Helical" evidence="7">
    <location>
        <begin position="36"/>
        <end position="55"/>
    </location>
</feature>
<feature type="domain" description="EamA" evidence="8">
    <location>
        <begin position="158"/>
        <end position="293"/>
    </location>
</feature>
<dbReference type="OrthoDB" id="4825240at2"/>
<reference evidence="9 10" key="1">
    <citation type="submission" date="2018-08" db="EMBL/GenBank/DDBJ databases">
        <title>Actinomadura jelena sp. nov., a novel Actinomycete isolated from soil in Chad.</title>
        <authorList>
            <person name="Shi L."/>
        </authorList>
    </citation>
    <scope>NUCLEOTIDE SEQUENCE [LARGE SCALE GENOMIC DNA]</scope>
    <source>
        <strain evidence="9 10">NEAU-G17</strain>
    </source>
</reference>
<evidence type="ECO:0000313" key="9">
    <source>
        <dbReference type="EMBL" id="RFU38387.1"/>
    </source>
</evidence>
<feature type="transmembrane region" description="Helical" evidence="7">
    <location>
        <begin position="75"/>
        <end position="95"/>
    </location>
</feature>
<evidence type="ECO:0000256" key="6">
    <source>
        <dbReference type="ARBA" id="ARBA00023136"/>
    </source>
</evidence>
<feature type="transmembrane region" description="Helical" evidence="7">
    <location>
        <begin position="275"/>
        <end position="293"/>
    </location>
</feature>
<feature type="non-terminal residue" evidence="9">
    <location>
        <position position="294"/>
    </location>
</feature>
<accession>A0A372JEE5</accession>
<name>A0A372JEE5_9ACTN</name>
<organism evidence="9 10">
    <name type="scientific">Actinomadura logoneensis</name>
    <dbReference type="NCBI Taxonomy" id="2293572"/>
    <lineage>
        <taxon>Bacteria</taxon>
        <taxon>Bacillati</taxon>
        <taxon>Actinomycetota</taxon>
        <taxon>Actinomycetes</taxon>
        <taxon>Streptosporangiales</taxon>
        <taxon>Thermomonosporaceae</taxon>
        <taxon>Actinomadura</taxon>
    </lineage>
</organism>
<sequence>MTGYARGIGFASGTAVVSGVAIFLNARGVRAAGDAVVYTTAKNLVAAAVLVAAVLAGARASRREGRALLPAGPKAVAGIVAIAVVGGSVPFVLFFEGLAAESSTHAAFLQKTLVVWVALLALPLLGERSGAVQAAAIVLLVAGQAVTDGGLAGFRFGTGELMILAATLLWSVEVIVARRLLSQVEPLALGAARMALGAVVLVLWDAVSGRWRDLAGMDGRAWWWTALTGAILACYVAGWFTALSLAPAVDVTAVLSVGALVTAALAAADTGALPSAAEAGGLAMLAAGAALVVA</sequence>
<comment type="caution">
    <text evidence="9">The sequence shown here is derived from an EMBL/GenBank/DDBJ whole genome shotgun (WGS) entry which is preliminary data.</text>
</comment>
<evidence type="ECO:0000256" key="4">
    <source>
        <dbReference type="ARBA" id="ARBA00022692"/>
    </source>
</evidence>